<dbReference type="InterPro" id="IPR036388">
    <property type="entry name" value="WH-like_DNA-bd_sf"/>
</dbReference>
<dbReference type="GO" id="GO:0003677">
    <property type="term" value="F:DNA binding"/>
    <property type="evidence" value="ECO:0007669"/>
    <property type="project" value="UniProtKB-KW"/>
</dbReference>
<evidence type="ECO:0000259" key="4">
    <source>
        <dbReference type="PROSITE" id="PS51063"/>
    </source>
</evidence>
<dbReference type="Pfam" id="PF00027">
    <property type="entry name" value="cNMP_binding"/>
    <property type="match status" value="1"/>
</dbReference>
<proteinExistence type="predicted"/>
<dbReference type="CDD" id="cd00092">
    <property type="entry name" value="HTH_CRP"/>
    <property type="match status" value="1"/>
</dbReference>
<keyword evidence="6" id="KW-1185">Reference proteome</keyword>
<evidence type="ECO:0000256" key="3">
    <source>
        <dbReference type="ARBA" id="ARBA00023163"/>
    </source>
</evidence>
<accession>A0A7Y3RPX6</accession>
<dbReference type="Pfam" id="PF13545">
    <property type="entry name" value="HTH_Crp_2"/>
    <property type="match status" value="1"/>
</dbReference>
<dbReference type="InterPro" id="IPR018490">
    <property type="entry name" value="cNMP-bd_dom_sf"/>
</dbReference>
<protein>
    <submittedName>
        <fullName evidence="5">Helix-turn-helix domain-containing protein</fullName>
    </submittedName>
</protein>
<dbReference type="AlphaFoldDB" id="A0A7Y3RPX6"/>
<gene>
    <name evidence="5" type="ORF">HK107_14615</name>
</gene>
<dbReference type="SUPFAM" id="SSF46785">
    <property type="entry name" value="Winged helix' DNA-binding domain"/>
    <property type="match status" value="1"/>
</dbReference>
<name>A0A7Y3RPX6_9PROT</name>
<dbReference type="InterPro" id="IPR014710">
    <property type="entry name" value="RmlC-like_jellyroll"/>
</dbReference>
<comment type="caution">
    <text evidence="5">The sequence shown here is derived from an EMBL/GenBank/DDBJ whole genome shotgun (WGS) entry which is preliminary data.</text>
</comment>
<dbReference type="SUPFAM" id="SSF51206">
    <property type="entry name" value="cAMP-binding domain-like"/>
    <property type="match status" value="1"/>
</dbReference>
<organism evidence="5 6">
    <name type="scientific">Parvularcula mediterranea</name>
    <dbReference type="NCBI Taxonomy" id="2732508"/>
    <lineage>
        <taxon>Bacteria</taxon>
        <taxon>Pseudomonadati</taxon>
        <taxon>Pseudomonadota</taxon>
        <taxon>Alphaproteobacteria</taxon>
        <taxon>Parvularculales</taxon>
        <taxon>Parvularculaceae</taxon>
        <taxon>Parvularcula</taxon>
    </lineage>
</organism>
<dbReference type="InterPro" id="IPR000595">
    <property type="entry name" value="cNMP-bd_dom"/>
</dbReference>
<reference evidence="5 6" key="1">
    <citation type="submission" date="2020-05" db="EMBL/GenBank/DDBJ databases">
        <title>Parvularcula mediterraneae sp. nov., isolated from polypropylene straw from shallow seawater of the seashore of Laganas in Zakynthos island, Greece.</title>
        <authorList>
            <person name="Szabo I."/>
            <person name="Al-Omari J."/>
            <person name="Rado J."/>
            <person name="Szerdahelyi G.S."/>
        </authorList>
    </citation>
    <scope>NUCLEOTIDE SEQUENCE [LARGE SCALE GENOMIC DNA]</scope>
    <source>
        <strain evidence="5 6">ZS-1/3</strain>
    </source>
</reference>
<dbReference type="Proteomes" id="UP000536835">
    <property type="component" value="Unassembled WGS sequence"/>
</dbReference>
<keyword evidence="2" id="KW-0238">DNA-binding</keyword>
<evidence type="ECO:0000256" key="1">
    <source>
        <dbReference type="ARBA" id="ARBA00023015"/>
    </source>
</evidence>
<sequence>MTGSKLIHVQRGNEIYAAGEEAAALYKVCSGAVILFMILEDGRRQIIDLAGPGDLLHFDLDGELDHFAEALTETELAVFDGASALGDPDFLPFFLEQTRARLAMDRRHITMLGRKTAQERLADFLECVSECLGSAPGEIDLPMTRQQIADYLGLTLETVSRIFARWVREGRLVQVAPGQYELPGYGLNRVGAAIKVSALLAA</sequence>
<feature type="domain" description="HTH crp-type" evidence="4">
    <location>
        <begin position="115"/>
        <end position="200"/>
    </location>
</feature>
<dbReference type="Gene3D" id="1.10.10.10">
    <property type="entry name" value="Winged helix-like DNA-binding domain superfamily/Winged helix DNA-binding domain"/>
    <property type="match status" value="1"/>
</dbReference>
<dbReference type="RefSeq" id="WP_173201107.1">
    <property type="nucleotide sequence ID" value="NZ_JABFCX010000003.1"/>
</dbReference>
<dbReference type="InterPro" id="IPR012318">
    <property type="entry name" value="HTH_CRP"/>
</dbReference>
<keyword evidence="3" id="KW-0804">Transcription</keyword>
<evidence type="ECO:0000313" key="6">
    <source>
        <dbReference type="Proteomes" id="UP000536835"/>
    </source>
</evidence>
<dbReference type="CDD" id="cd00038">
    <property type="entry name" value="CAP_ED"/>
    <property type="match status" value="1"/>
</dbReference>
<dbReference type="Gene3D" id="2.60.120.10">
    <property type="entry name" value="Jelly Rolls"/>
    <property type="match status" value="1"/>
</dbReference>
<evidence type="ECO:0000313" key="5">
    <source>
        <dbReference type="EMBL" id="NNU17561.1"/>
    </source>
</evidence>
<keyword evidence="1" id="KW-0805">Transcription regulation</keyword>
<evidence type="ECO:0000256" key="2">
    <source>
        <dbReference type="ARBA" id="ARBA00023125"/>
    </source>
</evidence>
<dbReference type="InterPro" id="IPR036390">
    <property type="entry name" value="WH_DNA-bd_sf"/>
</dbReference>
<dbReference type="PROSITE" id="PS51063">
    <property type="entry name" value="HTH_CRP_2"/>
    <property type="match status" value="1"/>
</dbReference>
<dbReference type="SMART" id="SM00419">
    <property type="entry name" value="HTH_CRP"/>
    <property type="match status" value="1"/>
</dbReference>
<dbReference type="EMBL" id="JABFCX010000003">
    <property type="protein sequence ID" value="NNU17561.1"/>
    <property type="molecule type" value="Genomic_DNA"/>
</dbReference>
<dbReference type="PRINTS" id="PR00034">
    <property type="entry name" value="HTHCRP"/>
</dbReference>
<dbReference type="GO" id="GO:0006355">
    <property type="term" value="P:regulation of DNA-templated transcription"/>
    <property type="evidence" value="ECO:0007669"/>
    <property type="project" value="InterPro"/>
</dbReference>